<reference evidence="15" key="1">
    <citation type="submission" date="2016-09" db="EMBL/GenBank/DDBJ databases">
        <authorList>
            <person name="Varghese N."/>
            <person name="Submissions S."/>
        </authorList>
    </citation>
    <scope>NUCLEOTIDE SEQUENCE [LARGE SCALE GENOMIC DNA]</scope>
    <source>
        <strain evidence="15">ANC 4466</strain>
    </source>
</reference>
<dbReference type="InterPro" id="IPR012763">
    <property type="entry name" value="DNA_pol_III_sug/sutau_N"/>
</dbReference>
<evidence type="ECO:0000256" key="11">
    <source>
        <dbReference type="RuleBase" id="RU364063"/>
    </source>
</evidence>
<keyword evidence="5" id="KW-0479">Metal-binding</keyword>
<dbReference type="GO" id="GO:0009360">
    <property type="term" value="C:DNA polymerase III complex"/>
    <property type="evidence" value="ECO:0007669"/>
    <property type="project" value="InterPro"/>
</dbReference>
<dbReference type="InterPro" id="IPR045085">
    <property type="entry name" value="HLD_clamp_pol_III_gamma_tau"/>
</dbReference>
<dbReference type="PANTHER" id="PTHR11669">
    <property type="entry name" value="REPLICATION FACTOR C / DNA POLYMERASE III GAMMA-TAU SUBUNIT"/>
    <property type="match status" value="1"/>
</dbReference>
<evidence type="ECO:0000256" key="5">
    <source>
        <dbReference type="ARBA" id="ARBA00022723"/>
    </source>
</evidence>
<name>A0A240E5U4_9GAMM</name>
<dbReference type="SUPFAM" id="SSF52540">
    <property type="entry name" value="P-loop containing nucleoside triphosphate hydrolases"/>
    <property type="match status" value="1"/>
</dbReference>
<evidence type="ECO:0000313" key="15">
    <source>
        <dbReference type="Proteomes" id="UP000219042"/>
    </source>
</evidence>
<dbReference type="InterPro" id="IPR022754">
    <property type="entry name" value="DNA_pol_III_gamma-3"/>
</dbReference>
<dbReference type="Gene3D" id="3.40.50.300">
    <property type="entry name" value="P-loop containing nucleotide triphosphate hydrolases"/>
    <property type="match status" value="1"/>
</dbReference>
<keyword evidence="4 11" id="KW-0235">DNA replication</keyword>
<dbReference type="NCBIfam" id="TIGR02397">
    <property type="entry name" value="dnaX_nterm"/>
    <property type="match status" value="1"/>
</dbReference>
<evidence type="ECO:0000256" key="3">
    <source>
        <dbReference type="ARBA" id="ARBA00022695"/>
    </source>
</evidence>
<dbReference type="EC" id="2.7.7.7" evidence="11"/>
<evidence type="ECO:0000256" key="7">
    <source>
        <dbReference type="ARBA" id="ARBA00022833"/>
    </source>
</evidence>
<evidence type="ECO:0000259" key="13">
    <source>
        <dbReference type="SMART" id="SM00382"/>
    </source>
</evidence>
<dbReference type="Pfam" id="PF12169">
    <property type="entry name" value="DNA_pol3_gamma3"/>
    <property type="match status" value="1"/>
</dbReference>
<dbReference type="Pfam" id="PF22608">
    <property type="entry name" value="DNAX_ATPase_lid"/>
    <property type="match status" value="1"/>
</dbReference>
<keyword evidence="9 11" id="KW-0239">DNA-directed DNA polymerase</keyword>
<dbReference type="CDD" id="cd00009">
    <property type="entry name" value="AAA"/>
    <property type="match status" value="1"/>
</dbReference>
<evidence type="ECO:0000256" key="10">
    <source>
        <dbReference type="ARBA" id="ARBA00049244"/>
    </source>
</evidence>
<comment type="similarity">
    <text evidence="1 11">Belongs to the DnaX/STICHEL family.</text>
</comment>
<evidence type="ECO:0000256" key="6">
    <source>
        <dbReference type="ARBA" id="ARBA00022741"/>
    </source>
</evidence>
<evidence type="ECO:0000256" key="2">
    <source>
        <dbReference type="ARBA" id="ARBA00022679"/>
    </source>
</evidence>
<keyword evidence="7" id="KW-0862">Zinc</keyword>
<dbReference type="RefSeq" id="WP_097078382.1">
    <property type="nucleotide sequence ID" value="NZ_BAABHT010000003.1"/>
</dbReference>
<dbReference type="OrthoDB" id="9810148at2"/>
<feature type="compositionally biased region" description="Polar residues" evidence="12">
    <location>
        <begin position="382"/>
        <end position="419"/>
    </location>
</feature>
<evidence type="ECO:0000256" key="4">
    <source>
        <dbReference type="ARBA" id="ARBA00022705"/>
    </source>
</evidence>
<keyword evidence="8 11" id="KW-0067">ATP-binding</keyword>
<dbReference type="InterPro" id="IPR050238">
    <property type="entry name" value="DNA_Rep/Repair_Clamp_Loader"/>
</dbReference>
<accession>A0A240E5U4</accession>
<evidence type="ECO:0000256" key="9">
    <source>
        <dbReference type="ARBA" id="ARBA00022932"/>
    </source>
</evidence>
<evidence type="ECO:0000313" key="14">
    <source>
        <dbReference type="EMBL" id="SNX44128.1"/>
    </source>
</evidence>
<comment type="function">
    <text evidence="11">DNA polymerase III is a complex, multichain enzyme responsible for most of the replicative synthesis in bacteria. This DNA polymerase also exhibits 3' to 5' exonuclease activity.</text>
</comment>
<dbReference type="Gene3D" id="1.20.272.10">
    <property type="match status" value="1"/>
</dbReference>
<dbReference type="Pfam" id="PF13177">
    <property type="entry name" value="DNA_pol3_delta2"/>
    <property type="match status" value="1"/>
</dbReference>
<dbReference type="PRINTS" id="PR00300">
    <property type="entry name" value="CLPPROTEASEA"/>
</dbReference>
<feature type="region of interest" description="Disordered" evidence="12">
    <location>
        <begin position="382"/>
        <end position="435"/>
    </location>
</feature>
<evidence type="ECO:0000256" key="1">
    <source>
        <dbReference type="ARBA" id="ARBA00006360"/>
    </source>
</evidence>
<comment type="subunit">
    <text evidence="11">DNA polymerase III contains a core (composed of alpha, epsilon and theta chains) that associates with a tau subunit. This core dimerizes to form the POLIII' complex. PolIII' associates with the gamma complex (composed of gamma, delta, delta', psi and chi chains) and with the beta chain to form the complete DNA polymerase III complex.</text>
</comment>
<dbReference type="Gene3D" id="1.10.8.60">
    <property type="match status" value="1"/>
</dbReference>
<protein>
    <recommendedName>
        <fullName evidence="11">DNA polymerase III subunit gamma/tau</fullName>
        <ecNumber evidence="11">2.7.7.7</ecNumber>
    </recommendedName>
</protein>
<organism evidence="14 15">
    <name type="scientific">Acinetobacter puyangensis</name>
    <dbReference type="NCBI Taxonomy" id="1096779"/>
    <lineage>
        <taxon>Bacteria</taxon>
        <taxon>Pseudomonadati</taxon>
        <taxon>Pseudomonadota</taxon>
        <taxon>Gammaproteobacteria</taxon>
        <taxon>Moraxellales</taxon>
        <taxon>Moraxellaceae</taxon>
        <taxon>Acinetobacter</taxon>
    </lineage>
</organism>
<dbReference type="CDD" id="cd18137">
    <property type="entry name" value="HLD_clamp_pol_III_gamma_tau"/>
    <property type="match status" value="1"/>
</dbReference>
<dbReference type="InterPro" id="IPR008921">
    <property type="entry name" value="DNA_pol3_clamp-load_cplx_C"/>
</dbReference>
<keyword evidence="6 11" id="KW-0547">Nucleotide-binding</keyword>
<gene>
    <name evidence="11" type="primary">dnaX</name>
    <name evidence="14" type="ORF">SAMN05421731_102287</name>
</gene>
<dbReference type="Proteomes" id="UP000219042">
    <property type="component" value="Unassembled WGS sequence"/>
</dbReference>
<dbReference type="GO" id="GO:0046872">
    <property type="term" value="F:metal ion binding"/>
    <property type="evidence" value="ECO:0007669"/>
    <property type="project" value="UniProtKB-KW"/>
</dbReference>
<evidence type="ECO:0000256" key="12">
    <source>
        <dbReference type="SAM" id="MobiDB-lite"/>
    </source>
</evidence>
<dbReference type="SUPFAM" id="SSF48019">
    <property type="entry name" value="post-AAA+ oligomerization domain-like"/>
    <property type="match status" value="1"/>
</dbReference>
<dbReference type="FunFam" id="3.40.50.300:FF:000014">
    <property type="entry name" value="DNA polymerase III subunit gamma/tau"/>
    <property type="match status" value="1"/>
</dbReference>
<dbReference type="GO" id="GO:0003887">
    <property type="term" value="F:DNA-directed DNA polymerase activity"/>
    <property type="evidence" value="ECO:0007669"/>
    <property type="project" value="UniProtKB-KW"/>
</dbReference>
<dbReference type="GO" id="GO:0005524">
    <property type="term" value="F:ATP binding"/>
    <property type="evidence" value="ECO:0007669"/>
    <property type="project" value="UniProtKB-KW"/>
</dbReference>
<proteinExistence type="inferred from homology"/>
<dbReference type="InterPro" id="IPR003593">
    <property type="entry name" value="AAA+_ATPase"/>
</dbReference>
<dbReference type="EMBL" id="OANT01000002">
    <property type="protein sequence ID" value="SNX44128.1"/>
    <property type="molecule type" value="Genomic_DNA"/>
</dbReference>
<dbReference type="NCBIfam" id="NF004046">
    <property type="entry name" value="PRK05563.1"/>
    <property type="match status" value="1"/>
</dbReference>
<dbReference type="FunFam" id="1.20.272.10:FF:000003">
    <property type="entry name" value="DNA polymerase III subunit gamma/tau"/>
    <property type="match status" value="1"/>
</dbReference>
<keyword evidence="3 11" id="KW-0548">Nucleotidyltransferase</keyword>
<dbReference type="NCBIfam" id="NF005942">
    <property type="entry name" value="PRK07994.1"/>
    <property type="match status" value="1"/>
</dbReference>
<dbReference type="InterPro" id="IPR027417">
    <property type="entry name" value="P-loop_NTPase"/>
</dbReference>
<comment type="catalytic activity">
    <reaction evidence="10 11">
        <text>DNA(n) + a 2'-deoxyribonucleoside 5'-triphosphate = DNA(n+1) + diphosphate</text>
        <dbReference type="Rhea" id="RHEA:22508"/>
        <dbReference type="Rhea" id="RHEA-COMP:17339"/>
        <dbReference type="Rhea" id="RHEA-COMP:17340"/>
        <dbReference type="ChEBI" id="CHEBI:33019"/>
        <dbReference type="ChEBI" id="CHEBI:61560"/>
        <dbReference type="ChEBI" id="CHEBI:173112"/>
        <dbReference type="EC" id="2.7.7.7"/>
    </reaction>
</comment>
<dbReference type="FunFam" id="1.10.8.60:FF:000013">
    <property type="entry name" value="DNA polymerase III subunit gamma/tau"/>
    <property type="match status" value="1"/>
</dbReference>
<dbReference type="InterPro" id="IPR001270">
    <property type="entry name" value="ClpA/B"/>
</dbReference>
<dbReference type="GO" id="GO:0003677">
    <property type="term" value="F:DNA binding"/>
    <property type="evidence" value="ECO:0007669"/>
    <property type="project" value="InterPro"/>
</dbReference>
<sequence>MYQVLARKYRPRNFSQLVGQTHVAKALSSALANRRLHHAYLFTGTRGVGKTTIARILAKCLNCETGVTATPCEQCSVCKAVNEGRFIDLIEIDAASRTRVEDTRELLDNVPYAPTQGRYKVYLIDEVHMLSTHSFNALLKTLEEPPEHVKFLFATTDPQKLPITVISRCLQFTLRPLAKDEIFHHLDQILETEEIVHQPEALWQLAESAQGSLRDALSLTDQAIAYGQGQVLKNDVKEMLGLIDKSLIFDLLIAIHQDNRALVASLIQDMRQQAIDVMHVLEQLISTLHEVAIIQCLGQSGEQTQIEEEQRKAQLAQVINSQDVQLYYQIAIQGRADLALALTPEQGFEMCMMRLLAFRPVASGEVIEQPVAIPQSTVSQLNTTQELQSPQDAQANQDTQSISQSTAGHTSVSSTSMQPSLDEAKNAQVASSDSDLQIPSAPLAESHEIPDQQVDILPSESIQLTDQSYAVSEPMDVRQQTNLLEQTPEHQQTEQDENIALDSSMADQVGTNMSVSQDDAVEIEQLSDDSQHTLLAQNVLPSSSESDATVTREHKVVQQAQQILPDDQGSQVETLSPENAIGLDQTIDNIDPRDLLQPQPQDLTGEWTVEKWDYWLRQSALSPAVKELAQHAAMDGHIEGACQLTIDPSYQRIFEAFVENIKVQLSELNQNLNLQVVYQTIEQNTPLHLQQLRKQRAYTLAEKQILSHPVVADLVNAFSADVVDLKFKS</sequence>
<dbReference type="PANTHER" id="PTHR11669:SF0">
    <property type="entry name" value="PROTEIN STICHEL-LIKE 2"/>
    <property type="match status" value="1"/>
</dbReference>
<keyword evidence="15" id="KW-1185">Reference proteome</keyword>
<dbReference type="SMART" id="SM00382">
    <property type="entry name" value="AAA"/>
    <property type="match status" value="1"/>
</dbReference>
<feature type="domain" description="AAA+ ATPase" evidence="13">
    <location>
        <begin position="36"/>
        <end position="177"/>
    </location>
</feature>
<evidence type="ECO:0000256" key="8">
    <source>
        <dbReference type="ARBA" id="ARBA00022840"/>
    </source>
</evidence>
<dbReference type="AlphaFoldDB" id="A0A240E5U4"/>
<keyword evidence="2 11" id="KW-0808">Transferase</keyword>
<dbReference type="GO" id="GO:0006261">
    <property type="term" value="P:DNA-templated DNA replication"/>
    <property type="evidence" value="ECO:0007669"/>
    <property type="project" value="TreeGrafter"/>
</dbReference>